<evidence type="ECO:0000313" key="3">
    <source>
        <dbReference type="Proteomes" id="UP001501444"/>
    </source>
</evidence>
<organism evidence="2 3">
    <name type="scientific">Dactylosporangium salmoneum</name>
    <dbReference type="NCBI Taxonomy" id="53361"/>
    <lineage>
        <taxon>Bacteria</taxon>
        <taxon>Bacillati</taxon>
        <taxon>Actinomycetota</taxon>
        <taxon>Actinomycetes</taxon>
        <taxon>Micromonosporales</taxon>
        <taxon>Micromonosporaceae</taxon>
        <taxon>Dactylosporangium</taxon>
    </lineage>
</organism>
<dbReference type="Proteomes" id="UP001501444">
    <property type="component" value="Unassembled WGS sequence"/>
</dbReference>
<sequence length="274" mass="29632">MTQQEQYQDLGRLPGQRTRDHDGDFDEDVAVGTARAGHADPDDGEAAERYPAGTYASGSADAADREDATLVDRDEALAEEERADTADRLDDARTDRPYDADARTGATDDVYEEAARENDARDADARVAKEDDERAEAETAEAEAAEDEHWNAGTGDTAVLDEPVEEPVAEEEAPSESLPGAVDVAAVGALWADGAVDGLKERWRALQLRFIDDPRAVAGEADQLIGEAVDTLTGSLQAQRGQLADWQNGQGDDTERLRAAVRGYRDFLDRLLGM</sequence>
<comment type="caution">
    <text evidence="2">The sequence shown here is derived from an EMBL/GenBank/DDBJ whole genome shotgun (WGS) entry which is preliminary data.</text>
</comment>
<evidence type="ECO:0000313" key="2">
    <source>
        <dbReference type="EMBL" id="GAA2356465.1"/>
    </source>
</evidence>
<feature type="compositionally biased region" description="Acidic residues" evidence="1">
    <location>
        <begin position="133"/>
        <end position="146"/>
    </location>
</feature>
<protein>
    <submittedName>
        <fullName evidence="2">Uncharacterized protein</fullName>
    </submittedName>
</protein>
<name>A0ABP5TLZ1_9ACTN</name>
<feature type="compositionally biased region" description="Basic and acidic residues" evidence="1">
    <location>
        <begin position="113"/>
        <end position="132"/>
    </location>
</feature>
<evidence type="ECO:0000256" key="1">
    <source>
        <dbReference type="SAM" id="MobiDB-lite"/>
    </source>
</evidence>
<gene>
    <name evidence="2" type="ORF">GCM10010170_049330</name>
</gene>
<accession>A0ABP5TLZ1</accession>
<keyword evidence="3" id="KW-1185">Reference proteome</keyword>
<dbReference type="RefSeq" id="WP_344614854.1">
    <property type="nucleotide sequence ID" value="NZ_BAAARV010000038.1"/>
</dbReference>
<reference evidence="3" key="1">
    <citation type="journal article" date="2019" name="Int. J. Syst. Evol. Microbiol.">
        <title>The Global Catalogue of Microorganisms (GCM) 10K type strain sequencing project: providing services to taxonomists for standard genome sequencing and annotation.</title>
        <authorList>
            <consortium name="The Broad Institute Genomics Platform"/>
            <consortium name="The Broad Institute Genome Sequencing Center for Infectious Disease"/>
            <person name="Wu L."/>
            <person name="Ma J."/>
        </authorList>
    </citation>
    <scope>NUCLEOTIDE SEQUENCE [LARGE SCALE GENOMIC DNA]</scope>
    <source>
        <strain evidence="3">JCM 3272</strain>
    </source>
</reference>
<feature type="region of interest" description="Disordered" evidence="1">
    <location>
        <begin position="1"/>
        <end position="155"/>
    </location>
</feature>
<dbReference type="EMBL" id="BAAARV010000038">
    <property type="protein sequence ID" value="GAA2356465.1"/>
    <property type="molecule type" value="Genomic_DNA"/>
</dbReference>
<proteinExistence type="predicted"/>
<feature type="compositionally biased region" description="Basic and acidic residues" evidence="1">
    <location>
        <begin position="62"/>
        <end position="102"/>
    </location>
</feature>